<dbReference type="EMBL" id="CADCTV010000263">
    <property type="protein sequence ID" value="CAA9312196.1"/>
    <property type="molecule type" value="Genomic_DNA"/>
</dbReference>
<feature type="non-terminal residue" evidence="1">
    <location>
        <position position="50"/>
    </location>
</feature>
<name>A0A6J4KQ41_9BACT</name>
<sequence>WPAPTRIPAPGRWKRRWRTWRTARPMRTRCWSSSIPTEAAFPPAPGDGWR</sequence>
<reference evidence="1" key="1">
    <citation type="submission" date="2020-02" db="EMBL/GenBank/DDBJ databases">
        <authorList>
            <person name="Meier V. D."/>
        </authorList>
    </citation>
    <scope>NUCLEOTIDE SEQUENCE</scope>
    <source>
        <strain evidence="1">AVDCRST_MAG89</strain>
    </source>
</reference>
<evidence type="ECO:0000313" key="1">
    <source>
        <dbReference type="EMBL" id="CAA9312196.1"/>
    </source>
</evidence>
<feature type="non-terminal residue" evidence="1">
    <location>
        <position position="1"/>
    </location>
</feature>
<accession>A0A6J4KQ41</accession>
<organism evidence="1">
    <name type="scientific">uncultured Gemmatimonadota bacterium</name>
    <dbReference type="NCBI Taxonomy" id="203437"/>
    <lineage>
        <taxon>Bacteria</taxon>
        <taxon>Pseudomonadati</taxon>
        <taxon>Gemmatimonadota</taxon>
        <taxon>environmental samples</taxon>
    </lineage>
</organism>
<proteinExistence type="predicted"/>
<dbReference type="AlphaFoldDB" id="A0A6J4KQ41"/>
<protein>
    <submittedName>
        <fullName evidence="1">Uncharacterized protein</fullName>
    </submittedName>
</protein>
<gene>
    <name evidence="1" type="ORF">AVDCRST_MAG89-1191</name>
</gene>